<dbReference type="InterPro" id="IPR000719">
    <property type="entry name" value="Prot_kinase_dom"/>
</dbReference>
<feature type="domain" description="Protein kinase" evidence="1">
    <location>
        <begin position="1"/>
        <end position="201"/>
    </location>
</feature>
<dbReference type="InterPro" id="IPR051681">
    <property type="entry name" value="Ser/Thr_Kinases-Pseudokinases"/>
</dbReference>
<dbReference type="OrthoDB" id="4062651at2759"/>
<dbReference type="Gene3D" id="1.10.510.10">
    <property type="entry name" value="Transferase(Phosphotransferase) domain 1"/>
    <property type="match status" value="1"/>
</dbReference>
<keyword evidence="2" id="KW-0808">Transferase</keyword>
<keyword evidence="2" id="KW-0418">Kinase</keyword>
<gene>
    <name evidence="2" type="ORF">ARMGADRAFT_1144126</name>
</gene>
<proteinExistence type="predicted"/>
<dbReference type="InParanoid" id="A0A2H3CQQ3"/>
<protein>
    <submittedName>
        <fullName evidence="2">Kinase-like protein</fullName>
    </submittedName>
</protein>
<dbReference type="EMBL" id="KZ293728">
    <property type="protein sequence ID" value="PBK81552.1"/>
    <property type="molecule type" value="Genomic_DNA"/>
</dbReference>
<dbReference type="SUPFAM" id="SSF56112">
    <property type="entry name" value="Protein kinase-like (PK-like)"/>
    <property type="match status" value="1"/>
</dbReference>
<dbReference type="PANTHER" id="PTHR44329:SF214">
    <property type="entry name" value="PROTEIN KINASE DOMAIN-CONTAINING PROTEIN"/>
    <property type="match status" value="1"/>
</dbReference>
<dbReference type="Proteomes" id="UP000217790">
    <property type="component" value="Unassembled WGS sequence"/>
</dbReference>
<evidence type="ECO:0000313" key="3">
    <source>
        <dbReference type="Proteomes" id="UP000217790"/>
    </source>
</evidence>
<organism evidence="2 3">
    <name type="scientific">Armillaria gallica</name>
    <name type="common">Bulbous honey fungus</name>
    <name type="synonym">Armillaria bulbosa</name>
    <dbReference type="NCBI Taxonomy" id="47427"/>
    <lineage>
        <taxon>Eukaryota</taxon>
        <taxon>Fungi</taxon>
        <taxon>Dikarya</taxon>
        <taxon>Basidiomycota</taxon>
        <taxon>Agaricomycotina</taxon>
        <taxon>Agaricomycetes</taxon>
        <taxon>Agaricomycetidae</taxon>
        <taxon>Agaricales</taxon>
        <taxon>Marasmiineae</taxon>
        <taxon>Physalacriaceae</taxon>
        <taxon>Armillaria</taxon>
    </lineage>
</organism>
<sequence>MLRETIVWKQLRHDYILPFIGVDAVTMPGKYCLISPWMENGTVLHYLENHPHTDRLTCIREIVAAIDFIHNLDPKVIHGNIRGNNIIVNDKGHCCLADFGASIVVTTKVPSHSTMSQNSSRWLCPELQVYDPTTYVLDHLPGRDIYALGCTIIEVCGSYMHQCSGIHVPTTDIYSQRSLYLYSTCYCSSRHHNQRRSLSTA</sequence>
<evidence type="ECO:0000313" key="2">
    <source>
        <dbReference type="EMBL" id="PBK81552.1"/>
    </source>
</evidence>
<dbReference type="InterPro" id="IPR011009">
    <property type="entry name" value="Kinase-like_dom_sf"/>
</dbReference>
<keyword evidence="3" id="KW-1185">Reference proteome</keyword>
<evidence type="ECO:0000259" key="1">
    <source>
        <dbReference type="PROSITE" id="PS50011"/>
    </source>
</evidence>
<reference evidence="3" key="1">
    <citation type="journal article" date="2017" name="Nat. Ecol. Evol.">
        <title>Genome expansion and lineage-specific genetic innovations in the forest pathogenic fungi Armillaria.</title>
        <authorList>
            <person name="Sipos G."/>
            <person name="Prasanna A.N."/>
            <person name="Walter M.C."/>
            <person name="O'Connor E."/>
            <person name="Balint B."/>
            <person name="Krizsan K."/>
            <person name="Kiss B."/>
            <person name="Hess J."/>
            <person name="Varga T."/>
            <person name="Slot J."/>
            <person name="Riley R."/>
            <person name="Boka B."/>
            <person name="Rigling D."/>
            <person name="Barry K."/>
            <person name="Lee J."/>
            <person name="Mihaltcheva S."/>
            <person name="LaButti K."/>
            <person name="Lipzen A."/>
            <person name="Waldron R."/>
            <person name="Moloney N.M."/>
            <person name="Sperisen C."/>
            <person name="Kredics L."/>
            <person name="Vagvoelgyi C."/>
            <person name="Patrignani A."/>
            <person name="Fitzpatrick D."/>
            <person name="Nagy I."/>
            <person name="Doyle S."/>
            <person name="Anderson J.B."/>
            <person name="Grigoriev I.V."/>
            <person name="Gueldener U."/>
            <person name="Muensterkoetter M."/>
            <person name="Nagy L.G."/>
        </authorList>
    </citation>
    <scope>NUCLEOTIDE SEQUENCE [LARGE SCALE GENOMIC DNA]</scope>
    <source>
        <strain evidence="3">Ar21-2</strain>
    </source>
</reference>
<dbReference type="Pfam" id="PF00069">
    <property type="entry name" value="Pkinase"/>
    <property type="match status" value="1"/>
</dbReference>
<dbReference type="GO" id="GO:0005524">
    <property type="term" value="F:ATP binding"/>
    <property type="evidence" value="ECO:0007669"/>
    <property type="project" value="InterPro"/>
</dbReference>
<dbReference type="AlphaFoldDB" id="A0A2H3CQQ3"/>
<dbReference type="SMART" id="SM00220">
    <property type="entry name" value="S_TKc"/>
    <property type="match status" value="1"/>
</dbReference>
<accession>A0A2H3CQQ3</accession>
<dbReference type="PROSITE" id="PS50011">
    <property type="entry name" value="PROTEIN_KINASE_DOM"/>
    <property type="match status" value="1"/>
</dbReference>
<dbReference type="GO" id="GO:0004674">
    <property type="term" value="F:protein serine/threonine kinase activity"/>
    <property type="evidence" value="ECO:0007669"/>
    <property type="project" value="TreeGrafter"/>
</dbReference>
<dbReference type="OMA" id="TREWNTL"/>
<name>A0A2H3CQQ3_ARMGA</name>
<dbReference type="STRING" id="47427.A0A2H3CQQ3"/>
<dbReference type="PANTHER" id="PTHR44329">
    <property type="entry name" value="SERINE/THREONINE-PROTEIN KINASE TNNI3K-RELATED"/>
    <property type="match status" value="1"/>
</dbReference>